<protein>
    <submittedName>
        <fullName evidence="4">Ankyrin repeat protein, putative</fullName>
    </submittedName>
</protein>
<reference evidence="5" key="1">
    <citation type="submission" date="2015-09" db="EMBL/GenBank/DDBJ databases">
        <authorList>
            <consortium name="Pathogen Informatics"/>
        </authorList>
    </citation>
    <scope>NUCLEOTIDE SEQUENCE [LARGE SCALE GENOMIC DNA]</scope>
    <source>
        <strain evidence="5">Lake Konstanz</strain>
    </source>
</reference>
<dbReference type="EMBL" id="CYKH01000212">
    <property type="protein sequence ID" value="CUE92264.1"/>
    <property type="molecule type" value="Genomic_DNA"/>
</dbReference>
<dbReference type="OMA" id="NKGHAIS"/>
<gene>
    <name evidence="4" type="ORF">BSAL_57440</name>
</gene>
<dbReference type="Proteomes" id="UP000051952">
    <property type="component" value="Unassembled WGS sequence"/>
</dbReference>
<dbReference type="Pfam" id="PF13637">
    <property type="entry name" value="Ank_4"/>
    <property type="match status" value="1"/>
</dbReference>
<dbReference type="SMART" id="SM00248">
    <property type="entry name" value="ANK"/>
    <property type="match status" value="3"/>
</dbReference>
<dbReference type="PROSITE" id="PS50088">
    <property type="entry name" value="ANK_REPEAT"/>
    <property type="match status" value="3"/>
</dbReference>
<dbReference type="Gene3D" id="1.25.40.20">
    <property type="entry name" value="Ankyrin repeat-containing domain"/>
    <property type="match status" value="3"/>
</dbReference>
<evidence type="ECO:0000313" key="5">
    <source>
        <dbReference type="Proteomes" id="UP000051952"/>
    </source>
</evidence>
<dbReference type="InterPro" id="IPR002110">
    <property type="entry name" value="Ankyrin_rpt"/>
</dbReference>
<dbReference type="SUPFAM" id="SSF48403">
    <property type="entry name" value="Ankyrin repeat"/>
    <property type="match status" value="1"/>
</dbReference>
<keyword evidence="5" id="KW-1185">Reference proteome</keyword>
<evidence type="ECO:0000313" key="4">
    <source>
        <dbReference type="EMBL" id="CUE92264.1"/>
    </source>
</evidence>
<feature type="repeat" description="ANK" evidence="3">
    <location>
        <begin position="51"/>
        <end position="83"/>
    </location>
</feature>
<sequence length="170" mass="18072">MIKALCLLGADVSVRAHNGWLPIHSAANSGHIDATEELLRRNTPFMIADYDGYTPLHLAAISGSVAVLSMLLNKGHAISPRANDGRVPLHCAALHGNVDAIKLFLEKGVDVSTLADDGEMPLHCAAGGPISTHLYLNVKFGGDFATARGEKNLYGLEVSTDPVRAIRTTH</sequence>
<feature type="repeat" description="ANK" evidence="3">
    <location>
        <begin position="84"/>
        <end position="116"/>
    </location>
</feature>
<feature type="repeat" description="ANK" evidence="3">
    <location>
        <begin position="18"/>
        <end position="50"/>
    </location>
</feature>
<evidence type="ECO:0000256" key="2">
    <source>
        <dbReference type="ARBA" id="ARBA00023043"/>
    </source>
</evidence>
<dbReference type="PROSITE" id="PS50297">
    <property type="entry name" value="ANK_REP_REGION"/>
    <property type="match status" value="2"/>
</dbReference>
<keyword evidence="2 3" id="KW-0040">ANK repeat</keyword>
<organism evidence="4 5">
    <name type="scientific">Bodo saltans</name>
    <name type="common">Flagellated protozoan</name>
    <dbReference type="NCBI Taxonomy" id="75058"/>
    <lineage>
        <taxon>Eukaryota</taxon>
        <taxon>Discoba</taxon>
        <taxon>Euglenozoa</taxon>
        <taxon>Kinetoplastea</taxon>
        <taxon>Metakinetoplastina</taxon>
        <taxon>Eubodonida</taxon>
        <taxon>Bodonidae</taxon>
        <taxon>Bodo</taxon>
    </lineage>
</organism>
<dbReference type="OrthoDB" id="17481at2759"/>
<accession>A0A0S4IP43</accession>
<evidence type="ECO:0000256" key="1">
    <source>
        <dbReference type="ARBA" id="ARBA00022737"/>
    </source>
</evidence>
<dbReference type="PANTHER" id="PTHR24198:SF165">
    <property type="entry name" value="ANKYRIN REPEAT-CONTAINING PROTEIN-RELATED"/>
    <property type="match status" value="1"/>
</dbReference>
<dbReference type="InterPro" id="IPR036770">
    <property type="entry name" value="Ankyrin_rpt-contain_sf"/>
</dbReference>
<evidence type="ECO:0000256" key="3">
    <source>
        <dbReference type="PROSITE-ProRule" id="PRU00023"/>
    </source>
</evidence>
<dbReference type="PANTHER" id="PTHR24198">
    <property type="entry name" value="ANKYRIN REPEAT AND PROTEIN KINASE DOMAIN-CONTAINING PROTEIN"/>
    <property type="match status" value="1"/>
</dbReference>
<proteinExistence type="predicted"/>
<dbReference type="VEuPathDB" id="TriTrypDB:BSAL_57440"/>
<keyword evidence="1" id="KW-0677">Repeat</keyword>
<dbReference type="AlphaFoldDB" id="A0A0S4IP43"/>
<dbReference type="Pfam" id="PF12796">
    <property type="entry name" value="Ank_2"/>
    <property type="match status" value="1"/>
</dbReference>
<dbReference type="PRINTS" id="PR01415">
    <property type="entry name" value="ANKYRIN"/>
</dbReference>
<name>A0A0S4IP43_BODSA</name>